<dbReference type="GeneID" id="66717920"/>
<evidence type="ECO:0000259" key="4">
    <source>
        <dbReference type="Pfam" id="PF11887"/>
    </source>
</evidence>
<dbReference type="InterPro" id="IPR005693">
    <property type="entry name" value="Mce"/>
</dbReference>
<keyword evidence="6" id="KW-1185">Reference proteome</keyword>
<name>A0A2S6AEV4_9NOCA</name>
<dbReference type="Pfam" id="PF02470">
    <property type="entry name" value="MlaD"/>
    <property type="match status" value="1"/>
</dbReference>
<comment type="caution">
    <text evidence="5">The sequence shown here is derived from an EMBL/GenBank/DDBJ whole genome shotgun (WGS) entry which is preliminary data.</text>
</comment>
<dbReference type="InterPro" id="IPR024516">
    <property type="entry name" value="Mce_C"/>
</dbReference>
<organism evidence="5 6">
    <name type="scientific">Nocardia nova</name>
    <dbReference type="NCBI Taxonomy" id="37330"/>
    <lineage>
        <taxon>Bacteria</taxon>
        <taxon>Bacillati</taxon>
        <taxon>Actinomycetota</taxon>
        <taxon>Actinomycetes</taxon>
        <taxon>Mycobacteriales</taxon>
        <taxon>Nocardiaceae</taxon>
        <taxon>Nocardia</taxon>
    </lineage>
</organism>
<evidence type="ECO:0000256" key="1">
    <source>
        <dbReference type="SAM" id="Coils"/>
    </source>
</evidence>
<dbReference type="AlphaFoldDB" id="A0A2S6AEV4"/>
<dbReference type="NCBIfam" id="TIGR00996">
    <property type="entry name" value="Mtu_fam_mce"/>
    <property type="match status" value="1"/>
</dbReference>
<dbReference type="RefSeq" id="WP_063017376.1">
    <property type="nucleotide sequence ID" value="NZ_JADLQW010000002.1"/>
</dbReference>
<feature type="domain" description="Mammalian cell entry C-terminal" evidence="4">
    <location>
        <begin position="126"/>
        <end position="308"/>
    </location>
</feature>
<dbReference type="EMBL" id="PSZD01000001">
    <property type="protein sequence ID" value="PPJ32970.1"/>
    <property type="molecule type" value="Genomic_DNA"/>
</dbReference>
<evidence type="ECO:0000259" key="3">
    <source>
        <dbReference type="Pfam" id="PF02470"/>
    </source>
</evidence>
<keyword evidence="2" id="KW-0472">Membrane</keyword>
<keyword evidence="1" id="KW-0175">Coiled coil</keyword>
<evidence type="ECO:0000313" key="5">
    <source>
        <dbReference type="EMBL" id="PPJ32970.1"/>
    </source>
</evidence>
<dbReference type="PRINTS" id="PR01782">
    <property type="entry name" value="MCEVIRFACTOR"/>
</dbReference>
<evidence type="ECO:0000256" key="2">
    <source>
        <dbReference type="SAM" id="Phobius"/>
    </source>
</evidence>
<accession>A0A2S6AEV4</accession>
<feature type="domain" description="Mce/MlaD" evidence="3">
    <location>
        <begin position="45"/>
        <end position="120"/>
    </location>
</feature>
<protein>
    <submittedName>
        <fullName evidence="5">MCE family protein</fullName>
    </submittedName>
</protein>
<dbReference type="InterPro" id="IPR052336">
    <property type="entry name" value="MlaD_Phospholipid_Transporter"/>
</dbReference>
<reference evidence="5 6" key="1">
    <citation type="submission" date="2018-02" db="EMBL/GenBank/DDBJ databases">
        <title>8 Nocardia nova and 1 Nocardia cyriacigeorgica strain used for evolution to TMP-SMX.</title>
        <authorList>
            <person name="Mehta H."/>
            <person name="Weng J."/>
            <person name="Shamoo Y."/>
        </authorList>
    </citation>
    <scope>NUCLEOTIDE SEQUENCE [LARGE SCALE GENOMIC DNA]</scope>
    <source>
        <strain evidence="5 6">BAA2227</strain>
    </source>
</reference>
<dbReference type="Pfam" id="PF11887">
    <property type="entry name" value="Mce4_CUP1"/>
    <property type="match status" value="1"/>
</dbReference>
<feature type="transmembrane region" description="Helical" evidence="2">
    <location>
        <begin position="17"/>
        <end position="38"/>
    </location>
</feature>
<dbReference type="PANTHER" id="PTHR33371">
    <property type="entry name" value="INTERMEMBRANE PHOSPHOLIPID TRANSPORT SYSTEM BINDING PROTEIN MLAD-RELATED"/>
    <property type="match status" value="1"/>
</dbReference>
<dbReference type="Proteomes" id="UP000238356">
    <property type="component" value="Unassembled WGS sequence"/>
</dbReference>
<keyword evidence="2" id="KW-0812">Transmembrane</keyword>
<evidence type="ECO:0000313" key="6">
    <source>
        <dbReference type="Proteomes" id="UP000238356"/>
    </source>
</evidence>
<proteinExistence type="predicted"/>
<sequence>MTTFGTRIRNRFQSNRFFWLGVIGAVLIVVLLVVSSSYKKLGVGTKDVQAEFVQTAGVQTGDKVNVAGVPVGTVAGAKLEGDHVLITLHVNNDVKLGPDTRASIKMATLLGARYVDLDPGNGKGLPGNRIHKSNTKVPYDLADVVQIGTPKFEALDTEKLAESLKVLGDQIDGSPQLTAQALDSVGALAKTINDRRDQVDGLLKDLDKVTKILGDNRNSLLLVITQGEAIAGRVMERQELLKQLLNNTATLTKQLQQIGAENNNQLGPTIEQLNTMAQGLQKNKDNLDKLLTIMPASLRQFNNVFGNGPYGEVGVPWLFPDNWLCFARVIEGCQG</sequence>
<gene>
    <name evidence="5" type="ORF">C5F51_01215</name>
</gene>
<dbReference type="InterPro" id="IPR003399">
    <property type="entry name" value="Mce/MlaD"/>
</dbReference>
<feature type="coiled-coil region" evidence="1">
    <location>
        <begin position="241"/>
        <end position="290"/>
    </location>
</feature>
<dbReference type="PANTHER" id="PTHR33371:SF18">
    <property type="entry name" value="MCE-FAMILY PROTEIN MCE3C"/>
    <property type="match status" value="1"/>
</dbReference>
<dbReference type="GO" id="GO:0005576">
    <property type="term" value="C:extracellular region"/>
    <property type="evidence" value="ECO:0007669"/>
    <property type="project" value="TreeGrafter"/>
</dbReference>
<keyword evidence="2" id="KW-1133">Transmembrane helix</keyword>